<comment type="caution">
    <text evidence="4">The sequence shown here is derived from an EMBL/GenBank/DDBJ whole genome shotgun (WGS) entry which is preliminary data.</text>
</comment>
<dbReference type="OrthoDB" id="1921208at2759"/>
<keyword evidence="2" id="KW-1133">Transmembrane helix</keyword>
<evidence type="ECO:0000256" key="2">
    <source>
        <dbReference type="SAM" id="Phobius"/>
    </source>
</evidence>
<sequence length="256" mass="26608">MQLPLALFAAFLPLTLAADIACLRRKEWSTRAFPTQTQHGSALTFDPTSVKAAEGDTIVFSFYPKNHSVTQSSFESPCETLSDNPADSGFYLSAAGDPPIQWNWTVPSVDPTWFYCAQTLPANHCKAGMVFAVNPPADKSIGAFIAKGGSGTTSTSTSTSTPAGSSTASGTRTSTSSTPSGSSTAGAGGKNGAMNLATSACRRSSLLQQAELVIARVFFSINIFGVGGGVSGFLNLMLGMSAGSHDLRSWSILSQL</sequence>
<dbReference type="AlphaFoldDB" id="A0A8H6IG70"/>
<feature type="chain" id="PRO_5034652817" evidence="3">
    <location>
        <begin position="18"/>
        <end position="256"/>
    </location>
</feature>
<dbReference type="InterPro" id="IPR052953">
    <property type="entry name" value="Ser-rich/MCO-related"/>
</dbReference>
<dbReference type="InterPro" id="IPR008972">
    <property type="entry name" value="Cupredoxin"/>
</dbReference>
<dbReference type="PANTHER" id="PTHR34883">
    <property type="entry name" value="SERINE-RICH PROTEIN, PUTATIVE-RELATED-RELATED"/>
    <property type="match status" value="1"/>
</dbReference>
<feature type="signal peptide" evidence="3">
    <location>
        <begin position="1"/>
        <end position="17"/>
    </location>
</feature>
<gene>
    <name evidence="4" type="ORF">DFP72DRAFT_873608</name>
</gene>
<evidence type="ECO:0000256" key="1">
    <source>
        <dbReference type="SAM" id="MobiDB-lite"/>
    </source>
</evidence>
<feature type="region of interest" description="Disordered" evidence="1">
    <location>
        <begin position="149"/>
        <end position="189"/>
    </location>
</feature>
<dbReference type="EMBL" id="JACGCI010000005">
    <property type="protein sequence ID" value="KAF6763859.1"/>
    <property type="molecule type" value="Genomic_DNA"/>
</dbReference>
<accession>A0A8H6IG70</accession>
<dbReference type="CDD" id="cd00920">
    <property type="entry name" value="Cupredoxin"/>
    <property type="match status" value="1"/>
</dbReference>
<keyword evidence="5" id="KW-1185">Reference proteome</keyword>
<dbReference type="Proteomes" id="UP000521943">
    <property type="component" value="Unassembled WGS sequence"/>
</dbReference>
<dbReference type="SUPFAM" id="SSF49503">
    <property type="entry name" value="Cupredoxins"/>
    <property type="match status" value="1"/>
</dbReference>
<name>A0A8H6IG70_9AGAR</name>
<keyword evidence="2" id="KW-0812">Transmembrane</keyword>
<feature type="compositionally biased region" description="Low complexity" evidence="1">
    <location>
        <begin position="152"/>
        <end position="185"/>
    </location>
</feature>
<dbReference type="PANTHER" id="PTHR34883:SF15">
    <property type="entry name" value="EXTRACELLULAR SERINE-RICH PROTEIN"/>
    <property type="match status" value="1"/>
</dbReference>
<feature type="transmembrane region" description="Helical" evidence="2">
    <location>
        <begin position="213"/>
        <end position="238"/>
    </location>
</feature>
<keyword evidence="3" id="KW-0732">Signal</keyword>
<dbReference type="Gene3D" id="2.60.40.420">
    <property type="entry name" value="Cupredoxins - blue copper proteins"/>
    <property type="match status" value="1"/>
</dbReference>
<protein>
    <submittedName>
        <fullName evidence="4">Uncharacterized protein</fullName>
    </submittedName>
</protein>
<evidence type="ECO:0000313" key="4">
    <source>
        <dbReference type="EMBL" id="KAF6763859.1"/>
    </source>
</evidence>
<reference evidence="4 5" key="1">
    <citation type="submission" date="2020-07" db="EMBL/GenBank/DDBJ databases">
        <title>Comparative genomics of pyrophilous fungi reveals a link between fire events and developmental genes.</title>
        <authorList>
            <consortium name="DOE Joint Genome Institute"/>
            <person name="Steindorff A.S."/>
            <person name="Carver A."/>
            <person name="Calhoun S."/>
            <person name="Stillman K."/>
            <person name="Liu H."/>
            <person name="Lipzen A."/>
            <person name="Pangilinan J."/>
            <person name="Labutti K."/>
            <person name="Bruns T.D."/>
            <person name="Grigoriev I.V."/>
        </authorList>
    </citation>
    <scope>NUCLEOTIDE SEQUENCE [LARGE SCALE GENOMIC DNA]</scope>
    <source>
        <strain evidence="4 5">CBS 144469</strain>
    </source>
</reference>
<keyword evidence="2" id="KW-0472">Membrane</keyword>
<organism evidence="4 5">
    <name type="scientific">Ephemerocybe angulata</name>
    <dbReference type="NCBI Taxonomy" id="980116"/>
    <lineage>
        <taxon>Eukaryota</taxon>
        <taxon>Fungi</taxon>
        <taxon>Dikarya</taxon>
        <taxon>Basidiomycota</taxon>
        <taxon>Agaricomycotina</taxon>
        <taxon>Agaricomycetes</taxon>
        <taxon>Agaricomycetidae</taxon>
        <taxon>Agaricales</taxon>
        <taxon>Agaricineae</taxon>
        <taxon>Psathyrellaceae</taxon>
        <taxon>Ephemerocybe</taxon>
    </lineage>
</organism>
<evidence type="ECO:0000313" key="5">
    <source>
        <dbReference type="Proteomes" id="UP000521943"/>
    </source>
</evidence>
<proteinExistence type="predicted"/>
<evidence type="ECO:0000256" key="3">
    <source>
        <dbReference type="SAM" id="SignalP"/>
    </source>
</evidence>